<organism evidence="1 2">
    <name type="scientific">Desulforhopalus singaporensis</name>
    <dbReference type="NCBI Taxonomy" id="91360"/>
    <lineage>
        <taxon>Bacteria</taxon>
        <taxon>Pseudomonadati</taxon>
        <taxon>Thermodesulfobacteriota</taxon>
        <taxon>Desulfobulbia</taxon>
        <taxon>Desulfobulbales</taxon>
        <taxon>Desulfocapsaceae</taxon>
        <taxon>Desulforhopalus</taxon>
    </lineage>
</organism>
<evidence type="ECO:0000313" key="1">
    <source>
        <dbReference type="EMBL" id="SDP65204.1"/>
    </source>
</evidence>
<protein>
    <submittedName>
        <fullName evidence="1">Uncharacterized protein</fullName>
    </submittedName>
</protein>
<gene>
    <name evidence="1" type="ORF">SAMN05660330_03535</name>
</gene>
<sequence length="75" mass="8346">MKRVFAGNIPRQLNVRLPVIDKPSKLPFIIMERVYVAMHTTGDSPAILQSYTTKTNQKSISASPTTMNNHLCSVS</sequence>
<proteinExistence type="predicted"/>
<keyword evidence="2" id="KW-1185">Reference proteome</keyword>
<evidence type="ECO:0000313" key="2">
    <source>
        <dbReference type="Proteomes" id="UP000199073"/>
    </source>
</evidence>
<name>A0A1H0UG89_9BACT</name>
<dbReference type="Proteomes" id="UP000199073">
    <property type="component" value="Unassembled WGS sequence"/>
</dbReference>
<reference evidence="1 2" key="1">
    <citation type="submission" date="2016-10" db="EMBL/GenBank/DDBJ databases">
        <authorList>
            <person name="de Groot N.N."/>
        </authorList>
    </citation>
    <scope>NUCLEOTIDE SEQUENCE [LARGE SCALE GENOMIC DNA]</scope>
    <source>
        <strain evidence="1 2">DSM 12130</strain>
    </source>
</reference>
<accession>A0A1H0UG89</accession>
<dbReference type="AlphaFoldDB" id="A0A1H0UG89"/>
<dbReference type="EMBL" id="FNJI01000032">
    <property type="protein sequence ID" value="SDP65204.1"/>
    <property type="molecule type" value="Genomic_DNA"/>
</dbReference>